<organism evidence="2 3">
    <name type="scientific">Lentithecium fluviatile CBS 122367</name>
    <dbReference type="NCBI Taxonomy" id="1168545"/>
    <lineage>
        <taxon>Eukaryota</taxon>
        <taxon>Fungi</taxon>
        <taxon>Dikarya</taxon>
        <taxon>Ascomycota</taxon>
        <taxon>Pezizomycotina</taxon>
        <taxon>Dothideomycetes</taxon>
        <taxon>Pleosporomycetidae</taxon>
        <taxon>Pleosporales</taxon>
        <taxon>Massarineae</taxon>
        <taxon>Lentitheciaceae</taxon>
        <taxon>Lentithecium</taxon>
    </lineage>
</organism>
<feature type="region of interest" description="Disordered" evidence="1">
    <location>
        <begin position="1"/>
        <end position="22"/>
    </location>
</feature>
<evidence type="ECO:0000256" key="1">
    <source>
        <dbReference type="SAM" id="MobiDB-lite"/>
    </source>
</evidence>
<evidence type="ECO:0000313" key="3">
    <source>
        <dbReference type="Proteomes" id="UP000799291"/>
    </source>
</evidence>
<feature type="compositionally biased region" description="Basic and acidic residues" evidence="1">
    <location>
        <begin position="1"/>
        <end position="13"/>
    </location>
</feature>
<evidence type="ECO:0000313" key="2">
    <source>
        <dbReference type="EMBL" id="KAF2681780.1"/>
    </source>
</evidence>
<proteinExistence type="predicted"/>
<protein>
    <submittedName>
        <fullName evidence="2">Uncharacterized protein</fullName>
    </submittedName>
</protein>
<gene>
    <name evidence="2" type="ORF">K458DRAFT_79516</name>
</gene>
<sequence>MGIKSDRSSKKSDINNNEGQMREISETELISINIQMLNDAGTQRRVLIRKPTRKVVKGNNAVEMWTRW</sequence>
<name>A0A6G1IUX4_9PLEO</name>
<keyword evidence="3" id="KW-1185">Reference proteome</keyword>
<dbReference type="Proteomes" id="UP000799291">
    <property type="component" value="Unassembled WGS sequence"/>
</dbReference>
<dbReference type="EMBL" id="MU005590">
    <property type="protein sequence ID" value="KAF2681780.1"/>
    <property type="molecule type" value="Genomic_DNA"/>
</dbReference>
<reference evidence="2" key="1">
    <citation type="journal article" date="2020" name="Stud. Mycol.">
        <title>101 Dothideomycetes genomes: a test case for predicting lifestyles and emergence of pathogens.</title>
        <authorList>
            <person name="Haridas S."/>
            <person name="Albert R."/>
            <person name="Binder M."/>
            <person name="Bloem J."/>
            <person name="Labutti K."/>
            <person name="Salamov A."/>
            <person name="Andreopoulos B."/>
            <person name="Baker S."/>
            <person name="Barry K."/>
            <person name="Bills G."/>
            <person name="Bluhm B."/>
            <person name="Cannon C."/>
            <person name="Castanera R."/>
            <person name="Culley D."/>
            <person name="Daum C."/>
            <person name="Ezra D."/>
            <person name="Gonzalez J."/>
            <person name="Henrissat B."/>
            <person name="Kuo A."/>
            <person name="Liang C."/>
            <person name="Lipzen A."/>
            <person name="Lutzoni F."/>
            <person name="Magnuson J."/>
            <person name="Mondo S."/>
            <person name="Nolan M."/>
            <person name="Ohm R."/>
            <person name="Pangilinan J."/>
            <person name="Park H.-J."/>
            <person name="Ramirez L."/>
            <person name="Alfaro M."/>
            <person name="Sun H."/>
            <person name="Tritt A."/>
            <person name="Yoshinaga Y."/>
            <person name="Zwiers L.-H."/>
            <person name="Turgeon B."/>
            <person name="Goodwin S."/>
            <person name="Spatafora J."/>
            <person name="Crous P."/>
            <person name="Grigoriev I."/>
        </authorList>
    </citation>
    <scope>NUCLEOTIDE SEQUENCE</scope>
    <source>
        <strain evidence="2">CBS 122367</strain>
    </source>
</reference>
<dbReference type="AlphaFoldDB" id="A0A6G1IUX4"/>
<accession>A0A6G1IUX4</accession>